<dbReference type="Proteomes" id="UP000094669">
    <property type="component" value="Unassembled WGS sequence"/>
</dbReference>
<organism evidence="3 4">
    <name type="scientific">Leptospira inadai serovar Lyme</name>
    <dbReference type="NCBI Taxonomy" id="293084"/>
    <lineage>
        <taxon>Bacteria</taxon>
        <taxon>Pseudomonadati</taxon>
        <taxon>Spirochaetota</taxon>
        <taxon>Spirochaetia</taxon>
        <taxon>Leptospirales</taxon>
        <taxon>Leptospiraceae</taxon>
        <taxon>Leptospira</taxon>
    </lineage>
</organism>
<comment type="similarity">
    <text evidence="1">Belongs to the AHA1 family.</text>
</comment>
<dbReference type="InterPro" id="IPR013538">
    <property type="entry name" value="ASHA1/2-like_C"/>
</dbReference>
<evidence type="ECO:0000259" key="2">
    <source>
        <dbReference type="Pfam" id="PF08327"/>
    </source>
</evidence>
<evidence type="ECO:0000256" key="1">
    <source>
        <dbReference type="ARBA" id="ARBA00006817"/>
    </source>
</evidence>
<reference evidence="3" key="1">
    <citation type="submission" date="2018-01" db="EMBL/GenBank/DDBJ databases">
        <title>Genomic characterization of Leptospira inadai serogroup Lyme isolated from captured rat in Brazil and comparative analysis with human reference strain.</title>
        <authorList>
            <person name="Moreno L.Z."/>
            <person name="Loureiro A.P."/>
            <person name="Miraglia F."/>
            <person name="Kremer F.S."/>
            <person name="Eslabao M.R."/>
            <person name="Dellagostin O.A."/>
            <person name="Lilenbaum W."/>
            <person name="Moreno A.M."/>
        </authorList>
    </citation>
    <scope>NUCLEOTIDE SEQUENCE [LARGE SCALE GENOMIC DNA]</scope>
    <source>
        <strain evidence="3">M34/99</strain>
    </source>
</reference>
<dbReference type="Gene3D" id="3.30.530.20">
    <property type="match status" value="1"/>
</dbReference>
<dbReference type="EMBL" id="MCRM02000022">
    <property type="protein sequence ID" value="PNV73578.1"/>
    <property type="molecule type" value="Genomic_DNA"/>
</dbReference>
<sequence>MNKFEKTLEFKFERTIPAPPNDVFDAWLNPKIPGNPWNIADKLLLNPEVDGFFYWLTKEGTPHYGRFTEIQRPDRIQHTWVSPYTLGEESTVTLTFKKQGDNTVMTLLHSDLPNEDKVKTHERGWNYFLDIFPKQFETVSSEKK</sequence>
<protein>
    <submittedName>
        <fullName evidence="3">SRPBCC domain-containing protein</fullName>
    </submittedName>
</protein>
<comment type="caution">
    <text evidence="3">The sequence shown here is derived from an EMBL/GenBank/DDBJ whole genome shotgun (WGS) entry which is preliminary data.</text>
</comment>
<keyword evidence="4" id="KW-1185">Reference proteome</keyword>
<dbReference type="RefSeq" id="WP_010411125.1">
    <property type="nucleotide sequence ID" value="NZ_MCRM02000022.1"/>
</dbReference>
<name>A0ABX4YEW3_9LEPT</name>
<dbReference type="SUPFAM" id="SSF55961">
    <property type="entry name" value="Bet v1-like"/>
    <property type="match status" value="1"/>
</dbReference>
<dbReference type="InterPro" id="IPR023393">
    <property type="entry name" value="START-like_dom_sf"/>
</dbReference>
<proteinExistence type="inferred from homology"/>
<accession>A0ABX4YEW3</accession>
<gene>
    <name evidence="3" type="ORF">BES34_016835</name>
</gene>
<evidence type="ECO:0000313" key="4">
    <source>
        <dbReference type="Proteomes" id="UP000094669"/>
    </source>
</evidence>
<feature type="domain" description="Activator of Hsp90 ATPase homologue 1/2-like C-terminal" evidence="2">
    <location>
        <begin position="18"/>
        <end position="133"/>
    </location>
</feature>
<dbReference type="CDD" id="cd07814">
    <property type="entry name" value="SRPBCC_CalC_Aha1-like"/>
    <property type="match status" value="1"/>
</dbReference>
<evidence type="ECO:0000313" key="3">
    <source>
        <dbReference type="EMBL" id="PNV73578.1"/>
    </source>
</evidence>
<dbReference type="Pfam" id="PF08327">
    <property type="entry name" value="AHSA1"/>
    <property type="match status" value="1"/>
</dbReference>